<dbReference type="PANTHER" id="PTHR34456:SF13">
    <property type="entry name" value="REVERSE TRANSCRIPTASE DOMAIN-CONTAINING PROTEIN"/>
    <property type="match status" value="1"/>
</dbReference>
<sequence length="107" mass="11963">MGRFGVKVEAAGVGRDLDAHHVWSRFPIPRSDGKRDARLRLSLYKGVYPLKGFRDYVILGDDTVIADSAVAQSYLEIMAECEVTISVEKSLISHRGACEFAKRFMVD</sequence>
<dbReference type="EMBL" id="JAINDJ010000009">
    <property type="protein sequence ID" value="KAG9438873.1"/>
    <property type="molecule type" value="Genomic_DNA"/>
</dbReference>
<dbReference type="InterPro" id="IPR008686">
    <property type="entry name" value="RNA_pol_mitovir"/>
</dbReference>
<evidence type="ECO:0000313" key="2">
    <source>
        <dbReference type="Proteomes" id="UP000825729"/>
    </source>
</evidence>
<dbReference type="AlphaFoldDB" id="A0AAV7DV76"/>
<dbReference type="Proteomes" id="UP000825729">
    <property type="component" value="Unassembled WGS sequence"/>
</dbReference>
<evidence type="ECO:0000313" key="1">
    <source>
        <dbReference type="EMBL" id="KAG9438873.1"/>
    </source>
</evidence>
<organism evidence="1 2">
    <name type="scientific">Aristolochia fimbriata</name>
    <name type="common">White veined hardy Dutchman's pipe vine</name>
    <dbReference type="NCBI Taxonomy" id="158543"/>
    <lineage>
        <taxon>Eukaryota</taxon>
        <taxon>Viridiplantae</taxon>
        <taxon>Streptophyta</taxon>
        <taxon>Embryophyta</taxon>
        <taxon>Tracheophyta</taxon>
        <taxon>Spermatophyta</taxon>
        <taxon>Magnoliopsida</taxon>
        <taxon>Magnoliidae</taxon>
        <taxon>Piperales</taxon>
        <taxon>Aristolochiaceae</taxon>
        <taxon>Aristolochia</taxon>
    </lineage>
</organism>
<proteinExistence type="predicted"/>
<gene>
    <name evidence="1" type="ORF">H6P81_021171</name>
</gene>
<accession>A0AAV7DV76</accession>
<protein>
    <submittedName>
        <fullName evidence="1">Uncharacterized protein</fullName>
    </submittedName>
</protein>
<dbReference type="PANTHER" id="PTHR34456">
    <property type="entry name" value="MITOVIRUS RNA-DEPENDENT RNA POLYMERASE"/>
    <property type="match status" value="1"/>
</dbReference>
<dbReference type="Pfam" id="PF05919">
    <property type="entry name" value="Mitovir_RNA_pol"/>
    <property type="match status" value="1"/>
</dbReference>
<reference evidence="1 2" key="1">
    <citation type="submission" date="2021-07" db="EMBL/GenBank/DDBJ databases">
        <title>The Aristolochia fimbriata genome: insights into angiosperm evolution, floral development and chemical biosynthesis.</title>
        <authorList>
            <person name="Jiao Y."/>
        </authorList>
    </citation>
    <scope>NUCLEOTIDE SEQUENCE [LARGE SCALE GENOMIC DNA]</scope>
    <source>
        <strain evidence="1">IBCAS-2021</strain>
        <tissue evidence="1">Leaf</tissue>
    </source>
</reference>
<name>A0AAV7DV76_ARIFI</name>
<comment type="caution">
    <text evidence="1">The sequence shown here is derived from an EMBL/GenBank/DDBJ whole genome shotgun (WGS) entry which is preliminary data.</text>
</comment>
<keyword evidence="2" id="KW-1185">Reference proteome</keyword>